<dbReference type="PANTHER" id="PTHR46101">
    <property type="match status" value="1"/>
</dbReference>
<evidence type="ECO:0000256" key="3">
    <source>
        <dbReference type="ARBA" id="ARBA00022793"/>
    </source>
</evidence>
<dbReference type="Proteomes" id="UP000184364">
    <property type="component" value="Unassembled WGS sequence"/>
</dbReference>
<dbReference type="InterPro" id="IPR002129">
    <property type="entry name" value="PyrdxlP-dep_de-COase"/>
</dbReference>
<evidence type="ECO:0000256" key="4">
    <source>
        <dbReference type="ARBA" id="ARBA00022898"/>
    </source>
</evidence>
<evidence type="ECO:0000313" key="9">
    <source>
        <dbReference type="Proteomes" id="UP000184364"/>
    </source>
</evidence>
<keyword evidence="4 6" id="KW-0663">Pyridoxal phosphate</keyword>
<dbReference type="InterPro" id="IPR021115">
    <property type="entry name" value="Pyridoxal-P_BS"/>
</dbReference>
<dbReference type="PANTHER" id="PTHR46101:SF2">
    <property type="entry name" value="SERINE DECARBOXYLASE"/>
    <property type="match status" value="1"/>
</dbReference>
<dbReference type="STRING" id="1302687.SAMN05444267_105538"/>
<feature type="modified residue" description="N6-(pyridoxal phosphate)lysine" evidence="6">
    <location>
        <position position="82"/>
    </location>
</feature>
<comment type="cofactor">
    <cofactor evidence="1 6 7">
        <name>pyridoxal 5'-phosphate</name>
        <dbReference type="ChEBI" id="CHEBI:597326"/>
    </cofactor>
</comment>
<dbReference type="Gene3D" id="3.40.640.10">
    <property type="entry name" value="Type I PLP-dependent aspartate aminotransferase-like (Major domain)"/>
    <property type="match status" value="1"/>
</dbReference>
<dbReference type="InterPro" id="IPR051151">
    <property type="entry name" value="Group_II_Decarboxylase"/>
</dbReference>
<name>A0A1M7JY91_9FLAO</name>
<dbReference type="GO" id="GO:0016831">
    <property type="term" value="F:carboxy-lyase activity"/>
    <property type="evidence" value="ECO:0007669"/>
    <property type="project" value="UniProtKB-KW"/>
</dbReference>
<organism evidence="8 9">
    <name type="scientific">Chryseobacterium polytrichastri</name>
    <dbReference type="NCBI Taxonomy" id="1302687"/>
    <lineage>
        <taxon>Bacteria</taxon>
        <taxon>Pseudomonadati</taxon>
        <taxon>Bacteroidota</taxon>
        <taxon>Flavobacteriia</taxon>
        <taxon>Flavobacteriales</taxon>
        <taxon>Weeksellaceae</taxon>
        <taxon>Chryseobacterium group</taxon>
        <taxon>Chryseobacterium</taxon>
    </lineage>
</organism>
<dbReference type="InterPro" id="IPR015424">
    <property type="entry name" value="PyrdxlP-dep_Trfase"/>
</dbReference>
<evidence type="ECO:0000256" key="7">
    <source>
        <dbReference type="RuleBase" id="RU000382"/>
    </source>
</evidence>
<evidence type="ECO:0000313" key="8">
    <source>
        <dbReference type="EMBL" id="SHM58009.1"/>
    </source>
</evidence>
<dbReference type="InterPro" id="IPR015421">
    <property type="entry name" value="PyrdxlP-dep_Trfase_major"/>
</dbReference>
<dbReference type="AlphaFoldDB" id="A0A1M7JY91"/>
<evidence type="ECO:0000256" key="2">
    <source>
        <dbReference type="ARBA" id="ARBA00009533"/>
    </source>
</evidence>
<reference evidence="9" key="1">
    <citation type="submission" date="2016-11" db="EMBL/GenBank/DDBJ databases">
        <authorList>
            <person name="Varghese N."/>
            <person name="Submissions S."/>
        </authorList>
    </citation>
    <scope>NUCLEOTIDE SEQUENCE [LARGE SCALE GENOMIC DNA]</scope>
    <source>
        <strain evidence="9">DSM 26899</strain>
    </source>
</reference>
<sequence>MESSIKQRSKLPVIIVANIGTTMKEAKDNVSLILDIIKKHNIEHYYIHCDAALAGAYLPLIEEDPKFDFKNGVDSITCSGHKFIGSPIPCGIVVVKKRNKGNLAHQYISYIGSLDTTINGSRNGFTPVILWYIIKQQGRKGLHKNALESLELAEYTQNIFQELGIASYRNKNAITVVFPKPSEFICKKWQLATKDDYAHLICMPGISKEVIDNFFFDLSKDINLS</sequence>
<evidence type="ECO:0000256" key="5">
    <source>
        <dbReference type="ARBA" id="ARBA00023239"/>
    </source>
</evidence>
<dbReference type="GO" id="GO:0019752">
    <property type="term" value="P:carboxylic acid metabolic process"/>
    <property type="evidence" value="ECO:0007669"/>
    <property type="project" value="InterPro"/>
</dbReference>
<dbReference type="Pfam" id="PF00282">
    <property type="entry name" value="Pyridoxal_deC"/>
    <property type="match status" value="1"/>
</dbReference>
<evidence type="ECO:0000256" key="6">
    <source>
        <dbReference type="PIRSR" id="PIRSR602129-50"/>
    </source>
</evidence>
<dbReference type="SUPFAM" id="SSF53383">
    <property type="entry name" value="PLP-dependent transferases"/>
    <property type="match status" value="1"/>
</dbReference>
<dbReference type="PROSITE" id="PS00392">
    <property type="entry name" value="DDC_GAD_HDC_YDC"/>
    <property type="match status" value="1"/>
</dbReference>
<dbReference type="GO" id="GO:0030170">
    <property type="term" value="F:pyridoxal phosphate binding"/>
    <property type="evidence" value="ECO:0007669"/>
    <property type="project" value="InterPro"/>
</dbReference>
<keyword evidence="5 7" id="KW-0456">Lyase</keyword>
<gene>
    <name evidence="8" type="ORF">SAMN05444267_105538</name>
</gene>
<accession>A0A1M7JY91</accession>
<protein>
    <submittedName>
        <fullName evidence="8">Pyridoxal-dependent decarboxylase conserved domain-containing protein</fullName>
    </submittedName>
</protein>
<proteinExistence type="inferred from homology"/>
<evidence type="ECO:0000256" key="1">
    <source>
        <dbReference type="ARBA" id="ARBA00001933"/>
    </source>
</evidence>
<keyword evidence="9" id="KW-1185">Reference proteome</keyword>
<keyword evidence="3" id="KW-0210">Decarboxylase</keyword>
<dbReference type="EMBL" id="FRAV01000055">
    <property type="protein sequence ID" value="SHM58009.1"/>
    <property type="molecule type" value="Genomic_DNA"/>
</dbReference>
<comment type="similarity">
    <text evidence="2 7">Belongs to the group II decarboxylase family.</text>
</comment>